<reference evidence="1" key="1">
    <citation type="submission" date="2019-12" db="EMBL/GenBank/DDBJ databases">
        <title>Microbes associate with the intestines of laboratory mice.</title>
        <authorList>
            <person name="Navarre W."/>
            <person name="Wong E."/>
        </authorList>
    </citation>
    <scope>NUCLEOTIDE SEQUENCE</scope>
    <source>
        <strain evidence="1">NM79_F5</strain>
    </source>
</reference>
<evidence type="ECO:0000313" key="2">
    <source>
        <dbReference type="Proteomes" id="UP000656077"/>
    </source>
</evidence>
<dbReference type="EMBL" id="WSRQ01000015">
    <property type="protein sequence ID" value="MVX64234.1"/>
    <property type="molecule type" value="Genomic_DNA"/>
</dbReference>
<dbReference type="RefSeq" id="WP_160359229.1">
    <property type="nucleotide sequence ID" value="NZ_WSRQ01000015.1"/>
</dbReference>
<organism evidence="1 2">
    <name type="scientific">Clostridium chromiireducens</name>
    <dbReference type="NCBI Taxonomy" id="225345"/>
    <lineage>
        <taxon>Bacteria</taxon>
        <taxon>Bacillati</taxon>
        <taxon>Bacillota</taxon>
        <taxon>Clostridia</taxon>
        <taxon>Eubacteriales</taxon>
        <taxon>Clostridiaceae</taxon>
        <taxon>Clostridium</taxon>
    </lineage>
</organism>
<sequence>MGTTFGKLLQNINSMNPIVAQSLLQLDGHVILSKADLDYRYNILDLHHKKHSTTITTKSNGVMPYDKEWAFGHIMKINNQFYFSARPTTNREVEEHSVSSSIYNNLLTNQVFDVDRDARLIDVSNVTFIVNTLLNLRSKGLIP</sequence>
<proteinExistence type="predicted"/>
<dbReference type="Proteomes" id="UP000656077">
    <property type="component" value="Unassembled WGS sequence"/>
</dbReference>
<protein>
    <submittedName>
        <fullName evidence="1">Uncharacterized protein</fullName>
    </submittedName>
</protein>
<dbReference type="AlphaFoldDB" id="A0A964RM88"/>
<evidence type="ECO:0000313" key="1">
    <source>
        <dbReference type="EMBL" id="MVX64234.1"/>
    </source>
</evidence>
<accession>A0A964RM88</accession>
<comment type="caution">
    <text evidence="1">The sequence shown here is derived from an EMBL/GenBank/DDBJ whole genome shotgun (WGS) entry which is preliminary data.</text>
</comment>
<name>A0A964RM88_9CLOT</name>
<gene>
    <name evidence="1" type="ORF">GKZ28_11085</name>
</gene>